<proteinExistence type="predicted"/>
<dbReference type="PROSITE" id="PS50090">
    <property type="entry name" value="MYB_LIKE"/>
    <property type="match status" value="1"/>
</dbReference>
<name>A0AAF0PS71_SOLVR</name>
<dbReference type="EMBL" id="CP133612">
    <property type="protein sequence ID" value="WMV09918.1"/>
    <property type="molecule type" value="Genomic_DNA"/>
</dbReference>
<dbReference type="Proteomes" id="UP001234989">
    <property type="component" value="Chromosome 1"/>
</dbReference>
<evidence type="ECO:0000313" key="3">
    <source>
        <dbReference type="EMBL" id="WMV09918.1"/>
    </source>
</evidence>
<feature type="region of interest" description="Disordered" evidence="1">
    <location>
        <begin position="172"/>
        <end position="219"/>
    </location>
</feature>
<dbReference type="PANTHER" id="PTHR47211">
    <property type="entry name" value="TRIHELIX TRANSCRIPTION FACTOR ASR3"/>
    <property type="match status" value="1"/>
</dbReference>
<dbReference type="Gene3D" id="1.10.10.60">
    <property type="entry name" value="Homeodomain-like"/>
    <property type="match status" value="1"/>
</dbReference>
<protein>
    <recommendedName>
        <fullName evidence="2">Myb-like domain-containing protein</fullName>
    </recommendedName>
</protein>
<accession>A0AAF0PS71</accession>
<gene>
    <name evidence="3" type="ORF">MTR67_003303</name>
</gene>
<sequence>MASKSDNLKQLILIPSTGSEDHQPSINGVNDANKVSRLPRWTKQEILVLIQGKKVVEDRIHQARTGGMELGSTQVEAKWDSVSSYCKRQGVNRGPIQCQKRWSNLARDFKKIKECGSLRLKKKKSHFGWLDLASASEVLFDSGRSVVVGDDGLFSYVPQMNEDVIPTLTSEEPHQPLSQVSPTQAGVRQTTTPGVDKWRGQEGRKRKRNNSNDEKTRNVQHHLVKVLERNGKMVSSQLEAQNMHSEQDRQQRKDHVDNLVVVLNKLAGAAKASTISRKHLGKDRRTVLKQTLATKVKVS</sequence>
<dbReference type="Pfam" id="PF13837">
    <property type="entry name" value="Myb_DNA-bind_4"/>
    <property type="match status" value="1"/>
</dbReference>
<keyword evidence="4" id="KW-1185">Reference proteome</keyword>
<reference evidence="3" key="1">
    <citation type="submission" date="2023-08" db="EMBL/GenBank/DDBJ databases">
        <title>A de novo genome assembly of Solanum verrucosum Schlechtendal, a Mexican diploid species geographically isolated from the other diploid A-genome species in potato relatives.</title>
        <authorList>
            <person name="Hosaka K."/>
        </authorList>
    </citation>
    <scope>NUCLEOTIDE SEQUENCE</scope>
    <source>
        <tissue evidence="3">Young leaves</tissue>
    </source>
</reference>
<dbReference type="PANTHER" id="PTHR47211:SF6">
    <property type="entry name" value="MYB_SANT-LIKE DNA-BINDING DOMAIN-CONTAINING PROTEIN"/>
    <property type="match status" value="1"/>
</dbReference>
<feature type="compositionally biased region" description="Polar residues" evidence="1">
    <location>
        <begin position="176"/>
        <end position="193"/>
    </location>
</feature>
<dbReference type="AlphaFoldDB" id="A0AAF0PS71"/>
<evidence type="ECO:0000256" key="1">
    <source>
        <dbReference type="SAM" id="MobiDB-lite"/>
    </source>
</evidence>
<evidence type="ECO:0000313" key="4">
    <source>
        <dbReference type="Proteomes" id="UP001234989"/>
    </source>
</evidence>
<dbReference type="InterPro" id="IPR044822">
    <property type="entry name" value="Myb_DNA-bind_4"/>
</dbReference>
<dbReference type="InterPro" id="IPR001005">
    <property type="entry name" value="SANT/Myb"/>
</dbReference>
<evidence type="ECO:0000259" key="2">
    <source>
        <dbReference type="PROSITE" id="PS50090"/>
    </source>
</evidence>
<organism evidence="3 4">
    <name type="scientific">Solanum verrucosum</name>
    <dbReference type="NCBI Taxonomy" id="315347"/>
    <lineage>
        <taxon>Eukaryota</taxon>
        <taxon>Viridiplantae</taxon>
        <taxon>Streptophyta</taxon>
        <taxon>Embryophyta</taxon>
        <taxon>Tracheophyta</taxon>
        <taxon>Spermatophyta</taxon>
        <taxon>Magnoliopsida</taxon>
        <taxon>eudicotyledons</taxon>
        <taxon>Gunneridae</taxon>
        <taxon>Pentapetalae</taxon>
        <taxon>asterids</taxon>
        <taxon>lamiids</taxon>
        <taxon>Solanales</taxon>
        <taxon>Solanaceae</taxon>
        <taxon>Solanoideae</taxon>
        <taxon>Solaneae</taxon>
        <taxon>Solanum</taxon>
    </lineage>
</organism>
<feature type="domain" description="Myb-like" evidence="2">
    <location>
        <begin position="40"/>
        <end position="106"/>
    </location>
</feature>